<dbReference type="Proteomes" id="UP000265520">
    <property type="component" value="Unassembled WGS sequence"/>
</dbReference>
<dbReference type="InterPro" id="IPR036770">
    <property type="entry name" value="Ankyrin_rpt-contain_sf"/>
</dbReference>
<evidence type="ECO:0000256" key="1">
    <source>
        <dbReference type="ARBA" id="ARBA00004202"/>
    </source>
</evidence>
<dbReference type="SUPFAM" id="SSF48403">
    <property type="entry name" value="Ankyrin repeat"/>
    <property type="match status" value="1"/>
</dbReference>
<name>A0A392TQI0_9FABA</name>
<sequence length="41" mass="4558">MLDDNDILLQDFKGNTAFCFAAAAGNIEIVDIMLNRNPYLP</sequence>
<accession>A0A392TQI0</accession>
<keyword evidence="3" id="KW-1185">Reference proteome</keyword>
<dbReference type="Gene3D" id="1.25.40.20">
    <property type="entry name" value="Ankyrin repeat-containing domain"/>
    <property type="match status" value="1"/>
</dbReference>
<proteinExistence type="predicted"/>
<comment type="subcellular location">
    <subcellularLocation>
        <location evidence="1">Cell membrane</location>
        <topology evidence="1">Peripheral membrane protein</topology>
    </subcellularLocation>
</comment>
<dbReference type="EMBL" id="LXQA010623424">
    <property type="protein sequence ID" value="MCI62687.1"/>
    <property type="molecule type" value="Genomic_DNA"/>
</dbReference>
<feature type="non-terminal residue" evidence="2">
    <location>
        <position position="41"/>
    </location>
</feature>
<comment type="caution">
    <text evidence="2">The sequence shown here is derived from an EMBL/GenBank/DDBJ whole genome shotgun (WGS) entry which is preliminary data.</text>
</comment>
<evidence type="ECO:0000313" key="2">
    <source>
        <dbReference type="EMBL" id="MCI62687.1"/>
    </source>
</evidence>
<dbReference type="GO" id="GO:0005886">
    <property type="term" value="C:plasma membrane"/>
    <property type="evidence" value="ECO:0007669"/>
    <property type="project" value="UniProtKB-SubCell"/>
</dbReference>
<dbReference type="AlphaFoldDB" id="A0A392TQI0"/>
<protein>
    <submittedName>
        <fullName evidence="2">Ankyrin repeat plant-like protein</fullName>
    </submittedName>
</protein>
<organism evidence="2 3">
    <name type="scientific">Trifolium medium</name>
    <dbReference type="NCBI Taxonomy" id="97028"/>
    <lineage>
        <taxon>Eukaryota</taxon>
        <taxon>Viridiplantae</taxon>
        <taxon>Streptophyta</taxon>
        <taxon>Embryophyta</taxon>
        <taxon>Tracheophyta</taxon>
        <taxon>Spermatophyta</taxon>
        <taxon>Magnoliopsida</taxon>
        <taxon>eudicotyledons</taxon>
        <taxon>Gunneridae</taxon>
        <taxon>Pentapetalae</taxon>
        <taxon>rosids</taxon>
        <taxon>fabids</taxon>
        <taxon>Fabales</taxon>
        <taxon>Fabaceae</taxon>
        <taxon>Papilionoideae</taxon>
        <taxon>50 kb inversion clade</taxon>
        <taxon>NPAAA clade</taxon>
        <taxon>Hologalegina</taxon>
        <taxon>IRL clade</taxon>
        <taxon>Trifolieae</taxon>
        <taxon>Trifolium</taxon>
    </lineage>
</organism>
<evidence type="ECO:0000313" key="3">
    <source>
        <dbReference type="Proteomes" id="UP000265520"/>
    </source>
</evidence>
<reference evidence="2 3" key="1">
    <citation type="journal article" date="2018" name="Front. Plant Sci.">
        <title>Red Clover (Trifolium pratense) and Zigzag Clover (T. medium) - A Picture of Genomic Similarities and Differences.</title>
        <authorList>
            <person name="Dluhosova J."/>
            <person name="Istvanek J."/>
            <person name="Nedelnik J."/>
            <person name="Repkova J."/>
        </authorList>
    </citation>
    <scope>NUCLEOTIDE SEQUENCE [LARGE SCALE GENOMIC DNA]</scope>
    <source>
        <strain evidence="3">cv. 10/8</strain>
        <tissue evidence="2">Leaf</tissue>
    </source>
</reference>